<gene>
    <name evidence="1" type="ORF">DI609_09940</name>
</gene>
<protein>
    <submittedName>
        <fullName evidence="1">Uncharacterized protein</fullName>
    </submittedName>
</protein>
<name>A0A2W5B254_9CORY</name>
<comment type="caution">
    <text evidence="1">The sequence shown here is derived from an EMBL/GenBank/DDBJ whole genome shotgun (WGS) entry which is preliminary data.</text>
</comment>
<proteinExistence type="predicted"/>
<sequence length="64" mass="6852">MSGFESSVSEADGNCLGGLWLFCIVSYYAQRLELYDVLICAIVLASISVLLKAEVEASDSEKSG</sequence>
<dbReference type="Proteomes" id="UP000249451">
    <property type="component" value="Unassembled WGS sequence"/>
</dbReference>
<organism evidence="1 2">
    <name type="scientific">Corynebacterium urealyticum</name>
    <dbReference type="NCBI Taxonomy" id="43771"/>
    <lineage>
        <taxon>Bacteria</taxon>
        <taxon>Bacillati</taxon>
        <taxon>Actinomycetota</taxon>
        <taxon>Actinomycetes</taxon>
        <taxon>Mycobacteriales</taxon>
        <taxon>Corynebacteriaceae</taxon>
        <taxon>Corynebacterium</taxon>
    </lineage>
</organism>
<accession>A0A2W5B254</accession>
<evidence type="ECO:0000313" key="2">
    <source>
        <dbReference type="Proteomes" id="UP000249451"/>
    </source>
</evidence>
<dbReference type="EMBL" id="QFNY01000259">
    <property type="protein sequence ID" value="PZO98729.1"/>
    <property type="molecule type" value="Genomic_DNA"/>
</dbReference>
<evidence type="ECO:0000313" key="1">
    <source>
        <dbReference type="EMBL" id="PZO98729.1"/>
    </source>
</evidence>
<reference evidence="1 2" key="1">
    <citation type="submission" date="2017-11" db="EMBL/GenBank/DDBJ databases">
        <title>Infants hospitalized years apart are colonized by the same room-sourced microbial strains.</title>
        <authorList>
            <person name="Brooks B."/>
            <person name="Olm M.R."/>
            <person name="Firek B.A."/>
            <person name="Baker R."/>
            <person name="Thomas B.C."/>
            <person name="Morowitz M.J."/>
            <person name="Banfield J.F."/>
        </authorList>
    </citation>
    <scope>NUCLEOTIDE SEQUENCE [LARGE SCALE GENOMIC DNA]</scope>
    <source>
        <strain evidence="1">S2_012_000_R3_87</strain>
    </source>
</reference>
<dbReference type="AlphaFoldDB" id="A0A2W5B254"/>